<accession>A0A1J3E1B2</accession>
<evidence type="ECO:0000256" key="1">
    <source>
        <dbReference type="SAM" id="MobiDB-lite"/>
    </source>
</evidence>
<evidence type="ECO:0000313" key="3">
    <source>
        <dbReference type="EMBL" id="JAU25947.1"/>
    </source>
</evidence>
<proteinExistence type="predicted"/>
<dbReference type="AlphaFoldDB" id="A0A1J3E1B2"/>
<dbReference type="PANTHER" id="PTHR44259:SF73">
    <property type="entry name" value="F-BOX PROTEIN (DUF295)"/>
    <property type="match status" value="1"/>
</dbReference>
<protein>
    <submittedName>
        <fullName evidence="3">F-box protein</fullName>
    </submittedName>
</protein>
<sequence>MIQSTLKRSLDFPDPDPDSQRAKAPRSTLNLRPKSGSPLLMLSLEEVGCRLYSPGEDMIYETKSDFSGYRFLANSGKWFLAVDSRSKLVIVDVFSEERIDLPPLESIKGGRCKFEVAGDQKFNVRLINDTVFFSSAMVEDVEDLRGLLWVDDKNGDYVVVWQFECSEFVGYCKKGDDHYREINTRKGPRLELQGLCDMVLKGYSLYVLTKRDFIRHLDLSGGQDGFKDVSENHRLPMWTPCLSTKEEYERLRAIKLISSTNSIAVTTSGEVLYVRSNAYETSTLERPRTFRVFKRDPKDLHPSTYDTRLVEVDSLGDEALILDLGFTVKVGIEPNSIYFTRGDRILHNKVSCLDMCVYNLATKTIKRFPGLSNLKVKDAQWFLPS</sequence>
<evidence type="ECO:0000259" key="2">
    <source>
        <dbReference type="Pfam" id="PF03478"/>
    </source>
</evidence>
<dbReference type="InterPro" id="IPR005174">
    <property type="entry name" value="KIB1-4_b-propeller"/>
</dbReference>
<dbReference type="EMBL" id="GEVI01006373">
    <property type="protein sequence ID" value="JAU25947.1"/>
    <property type="molecule type" value="Transcribed_RNA"/>
</dbReference>
<name>A0A1J3E1B2_NOCCA</name>
<dbReference type="Pfam" id="PF03478">
    <property type="entry name" value="Beta-prop_KIB1-4"/>
    <property type="match status" value="1"/>
</dbReference>
<gene>
    <name evidence="3" type="ORF">GA_TR18264_c0_g1_i1_g.58649</name>
</gene>
<reference evidence="3" key="1">
    <citation type="submission" date="2016-07" db="EMBL/GenBank/DDBJ databases">
        <title>De novo transcriptome assembly of four accessions of the metal hyperaccumulator plant Noccaea caerulescens.</title>
        <authorList>
            <person name="Blande D."/>
            <person name="Halimaa P."/>
            <person name="Tervahauta A.I."/>
            <person name="Aarts M.G."/>
            <person name="Karenlampi S.O."/>
        </authorList>
    </citation>
    <scope>NUCLEOTIDE SEQUENCE</scope>
</reference>
<dbReference type="PANTHER" id="PTHR44259">
    <property type="entry name" value="OS07G0183000 PROTEIN-RELATED"/>
    <property type="match status" value="1"/>
</dbReference>
<feature type="region of interest" description="Disordered" evidence="1">
    <location>
        <begin position="1"/>
        <end position="29"/>
    </location>
</feature>
<feature type="domain" description="KIB1-4 beta-propeller" evidence="2">
    <location>
        <begin position="51"/>
        <end position="359"/>
    </location>
</feature>
<dbReference type="InterPro" id="IPR050942">
    <property type="entry name" value="F-box_BR-signaling"/>
</dbReference>
<organism evidence="3">
    <name type="scientific">Noccaea caerulescens</name>
    <name type="common">Alpine penny-cress</name>
    <name type="synonym">Thlaspi caerulescens</name>
    <dbReference type="NCBI Taxonomy" id="107243"/>
    <lineage>
        <taxon>Eukaryota</taxon>
        <taxon>Viridiplantae</taxon>
        <taxon>Streptophyta</taxon>
        <taxon>Embryophyta</taxon>
        <taxon>Tracheophyta</taxon>
        <taxon>Spermatophyta</taxon>
        <taxon>Magnoliopsida</taxon>
        <taxon>eudicotyledons</taxon>
        <taxon>Gunneridae</taxon>
        <taxon>Pentapetalae</taxon>
        <taxon>rosids</taxon>
        <taxon>malvids</taxon>
        <taxon>Brassicales</taxon>
        <taxon>Brassicaceae</taxon>
        <taxon>Coluteocarpeae</taxon>
        <taxon>Noccaea</taxon>
    </lineage>
</organism>